<sequence length="182" mass="20685">MHAARFIFERDGYLDARLTDITAQAQCSTGSFYTYFDSKEEIFRAVLEAAKEDMMHPGMARIDNLDDPRAVIEASNRAYFEAYQRNAKLMGLLEQVASIDPEFRELRRKRSGEFSARNARGIERLKAQGLVDPELDALFASRALSAMVSRLAYYTFVLGESAPLDDLVEVSTRLWCNALRLQ</sequence>
<evidence type="ECO:0000256" key="1">
    <source>
        <dbReference type="ARBA" id="ARBA00023015"/>
    </source>
</evidence>
<evidence type="ECO:0000313" key="7">
    <source>
        <dbReference type="Proteomes" id="UP001501480"/>
    </source>
</evidence>
<feature type="domain" description="HTH tetR-type" evidence="5">
    <location>
        <begin position="1"/>
        <end position="54"/>
    </location>
</feature>
<keyword evidence="1" id="KW-0805">Transcription regulation</keyword>
<proteinExistence type="predicted"/>
<keyword evidence="3" id="KW-0804">Transcription</keyword>
<evidence type="ECO:0000256" key="2">
    <source>
        <dbReference type="ARBA" id="ARBA00023125"/>
    </source>
</evidence>
<protein>
    <recommendedName>
        <fullName evidence="5">HTH tetR-type domain-containing protein</fullName>
    </recommendedName>
</protein>
<evidence type="ECO:0000313" key="6">
    <source>
        <dbReference type="EMBL" id="GAA2073520.1"/>
    </source>
</evidence>
<dbReference type="Proteomes" id="UP001501480">
    <property type="component" value="Unassembled WGS sequence"/>
</dbReference>
<dbReference type="PROSITE" id="PS50977">
    <property type="entry name" value="HTH_TETR_2"/>
    <property type="match status" value="1"/>
</dbReference>
<keyword evidence="2 4" id="KW-0238">DNA-binding</keyword>
<keyword evidence="7" id="KW-1185">Reference proteome</keyword>
<reference evidence="6 7" key="1">
    <citation type="journal article" date="2019" name="Int. J. Syst. Evol. Microbiol.">
        <title>The Global Catalogue of Microorganisms (GCM) 10K type strain sequencing project: providing services to taxonomists for standard genome sequencing and annotation.</title>
        <authorList>
            <consortium name="The Broad Institute Genomics Platform"/>
            <consortium name="The Broad Institute Genome Sequencing Center for Infectious Disease"/>
            <person name="Wu L."/>
            <person name="Ma J."/>
        </authorList>
    </citation>
    <scope>NUCLEOTIDE SEQUENCE [LARGE SCALE GENOMIC DNA]</scope>
    <source>
        <strain evidence="6 7">JCM 15749</strain>
    </source>
</reference>
<dbReference type="InterPro" id="IPR009057">
    <property type="entry name" value="Homeodomain-like_sf"/>
</dbReference>
<dbReference type="PANTHER" id="PTHR47506">
    <property type="entry name" value="TRANSCRIPTIONAL REGULATORY PROTEIN"/>
    <property type="match status" value="1"/>
</dbReference>
<dbReference type="EMBL" id="BAAAPY010000002">
    <property type="protein sequence ID" value="GAA2073520.1"/>
    <property type="molecule type" value="Genomic_DNA"/>
</dbReference>
<gene>
    <name evidence="6" type="ORF">GCM10009821_09770</name>
</gene>
<comment type="caution">
    <text evidence="6">The sequence shown here is derived from an EMBL/GenBank/DDBJ whole genome shotgun (WGS) entry which is preliminary data.</text>
</comment>
<evidence type="ECO:0000259" key="5">
    <source>
        <dbReference type="PROSITE" id="PS50977"/>
    </source>
</evidence>
<dbReference type="InterPro" id="IPR036271">
    <property type="entry name" value="Tet_transcr_reg_TetR-rel_C_sf"/>
</dbReference>
<dbReference type="Gene3D" id="1.10.10.60">
    <property type="entry name" value="Homeodomain-like"/>
    <property type="match status" value="1"/>
</dbReference>
<dbReference type="Pfam" id="PF00440">
    <property type="entry name" value="TetR_N"/>
    <property type="match status" value="1"/>
</dbReference>
<evidence type="ECO:0000256" key="3">
    <source>
        <dbReference type="ARBA" id="ARBA00023163"/>
    </source>
</evidence>
<organism evidence="6 7">
    <name type="scientific">Aeromicrobium halocynthiae</name>
    <dbReference type="NCBI Taxonomy" id="560557"/>
    <lineage>
        <taxon>Bacteria</taxon>
        <taxon>Bacillati</taxon>
        <taxon>Actinomycetota</taxon>
        <taxon>Actinomycetes</taxon>
        <taxon>Propionibacteriales</taxon>
        <taxon>Nocardioidaceae</taxon>
        <taxon>Aeromicrobium</taxon>
    </lineage>
</organism>
<name>A0ABN2VVL3_9ACTN</name>
<accession>A0ABN2VVL3</accession>
<feature type="DNA-binding region" description="H-T-H motif" evidence="4">
    <location>
        <begin position="17"/>
        <end position="36"/>
    </location>
</feature>
<dbReference type="InterPro" id="IPR001647">
    <property type="entry name" value="HTH_TetR"/>
</dbReference>
<dbReference type="Gene3D" id="1.10.357.10">
    <property type="entry name" value="Tetracycline Repressor, domain 2"/>
    <property type="match status" value="1"/>
</dbReference>
<dbReference type="SUPFAM" id="SSF46689">
    <property type="entry name" value="Homeodomain-like"/>
    <property type="match status" value="1"/>
</dbReference>
<dbReference type="SUPFAM" id="SSF48498">
    <property type="entry name" value="Tetracyclin repressor-like, C-terminal domain"/>
    <property type="match status" value="1"/>
</dbReference>
<evidence type="ECO:0000256" key="4">
    <source>
        <dbReference type="PROSITE-ProRule" id="PRU00335"/>
    </source>
</evidence>
<dbReference type="PANTHER" id="PTHR47506:SF1">
    <property type="entry name" value="HTH-TYPE TRANSCRIPTIONAL REGULATOR YJDC"/>
    <property type="match status" value="1"/>
</dbReference>